<dbReference type="EMBL" id="BK015959">
    <property type="protein sequence ID" value="DAF87131.1"/>
    <property type="molecule type" value="Genomic_DNA"/>
</dbReference>
<sequence length="36" mass="4137">MTALYKNQNPESNELSGFFIPIKPYLKGINFIGNYN</sequence>
<evidence type="ECO:0000313" key="1">
    <source>
        <dbReference type="EMBL" id="DAF87131.1"/>
    </source>
</evidence>
<accession>A0A8S5TY66</accession>
<reference evidence="1" key="1">
    <citation type="journal article" date="2021" name="Proc. Natl. Acad. Sci. U.S.A.">
        <title>A Catalog of Tens of Thousands of Viruses from Human Metagenomes Reveals Hidden Associations with Chronic Diseases.</title>
        <authorList>
            <person name="Tisza M.J."/>
            <person name="Buck C.B."/>
        </authorList>
    </citation>
    <scope>NUCLEOTIDE SEQUENCE</scope>
    <source>
        <strain evidence="1">CtHEp8</strain>
    </source>
</reference>
<name>A0A8S5TY66_9VIRU</name>
<proteinExistence type="predicted"/>
<organism evidence="1">
    <name type="scientific">Phage sp. ctHEp8</name>
    <dbReference type="NCBI Taxonomy" id="2825790"/>
    <lineage>
        <taxon>Viruses</taxon>
    </lineage>
</organism>
<protein>
    <submittedName>
        <fullName evidence="1">Uncharacterized protein</fullName>
    </submittedName>
</protein>